<evidence type="ECO:0000313" key="2">
    <source>
        <dbReference type="EMBL" id="MCU7379289.1"/>
    </source>
</evidence>
<dbReference type="AlphaFoldDB" id="A0A9J6QQ05"/>
<feature type="transmembrane region" description="Helical" evidence="1">
    <location>
        <begin position="64"/>
        <end position="86"/>
    </location>
</feature>
<feature type="transmembrane region" description="Helical" evidence="1">
    <location>
        <begin position="192"/>
        <end position="213"/>
    </location>
</feature>
<keyword evidence="1" id="KW-0812">Transmembrane</keyword>
<keyword evidence="1" id="KW-1133">Transmembrane helix</keyword>
<evidence type="ECO:0000256" key="1">
    <source>
        <dbReference type="SAM" id="Phobius"/>
    </source>
</evidence>
<evidence type="ECO:0000313" key="3">
    <source>
        <dbReference type="Proteomes" id="UP001065549"/>
    </source>
</evidence>
<dbReference type="Pfam" id="PF05857">
    <property type="entry name" value="TraX"/>
    <property type="match status" value="1"/>
</dbReference>
<feature type="transmembrane region" description="Helical" evidence="1">
    <location>
        <begin position="92"/>
        <end position="112"/>
    </location>
</feature>
<feature type="transmembrane region" description="Helical" evidence="1">
    <location>
        <begin position="161"/>
        <end position="180"/>
    </location>
</feature>
<dbReference type="InterPro" id="IPR008875">
    <property type="entry name" value="TraX"/>
</dbReference>
<proteinExistence type="predicted"/>
<keyword evidence="3" id="KW-1185">Reference proteome</keyword>
<feature type="transmembrane region" description="Helical" evidence="1">
    <location>
        <begin position="225"/>
        <end position="245"/>
    </location>
</feature>
<feature type="transmembrane region" description="Helical" evidence="1">
    <location>
        <begin position="124"/>
        <end position="141"/>
    </location>
</feature>
<dbReference type="EMBL" id="JAOSHN010000005">
    <property type="protein sequence ID" value="MCU7379289.1"/>
    <property type="molecule type" value="Genomic_DNA"/>
</dbReference>
<name>A0A9J6QQ05_9FIRM</name>
<sequence>MQKIGLNSFQLKFIALLFMTLDNVDILLNQEPFPYYHIFSRFVGALFAYLLVQGFFHTSDRTKYFIRLAAAGIIMWGGNKLVAYLTGNDAPIGHSMFLTLAAGFGAMWVFEWSRKQAETIQSKLVAFTAGAIICVMAMMYTEGGFYIIPVIAASYFLYKKRWLLCLILIAIGAVLAFTSLTYNSSGEIEWELFFAVNCDWAMVSVIPFILLYNGRPGPRNGFSKWMFYVYYPLHIWVFTVIGTFLQ</sequence>
<protein>
    <submittedName>
        <fullName evidence="2">Conjugal transfer protein TraX</fullName>
    </submittedName>
</protein>
<gene>
    <name evidence="2" type="ORF">OBO34_13125</name>
</gene>
<reference evidence="2" key="1">
    <citation type="submission" date="2022-09" db="EMBL/GenBank/DDBJ databases">
        <title>Culturomic study of gut microbiota in children with autism spectrum disorder.</title>
        <authorList>
            <person name="Efimov B.A."/>
            <person name="Chaplin A.V."/>
            <person name="Sokolova S.R."/>
            <person name="Pikina A.P."/>
            <person name="Korzhanova M."/>
            <person name="Belova V."/>
            <person name="Korostin D."/>
        </authorList>
    </citation>
    <scope>NUCLEOTIDE SEQUENCE</scope>
    <source>
        <strain evidence="2">ASD5510</strain>
    </source>
</reference>
<dbReference type="Proteomes" id="UP001065549">
    <property type="component" value="Unassembled WGS sequence"/>
</dbReference>
<accession>A0A9J6QQ05</accession>
<comment type="caution">
    <text evidence="2">The sequence shown here is derived from an EMBL/GenBank/DDBJ whole genome shotgun (WGS) entry which is preliminary data.</text>
</comment>
<feature type="transmembrane region" description="Helical" evidence="1">
    <location>
        <begin position="34"/>
        <end position="52"/>
    </location>
</feature>
<dbReference type="RefSeq" id="WP_253020369.1">
    <property type="nucleotide sequence ID" value="NZ_JAOSHN010000005.1"/>
</dbReference>
<organism evidence="2 3">
    <name type="scientific">Hominibacterium faecale</name>
    <dbReference type="NCBI Taxonomy" id="2839743"/>
    <lineage>
        <taxon>Bacteria</taxon>
        <taxon>Bacillati</taxon>
        <taxon>Bacillota</taxon>
        <taxon>Clostridia</taxon>
        <taxon>Peptostreptococcales</taxon>
        <taxon>Anaerovoracaceae</taxon>
        <taxon>Hominibacterium</taxon>
    </lineage>
</organism>
<keyword evidence="1" id="KW-0472">Membrane</keyword>